<protein>
    <recommendedName>
        <fullName evidence="3">DinB superfamily protein</fullName>
    </recommendedName>
</protein>
<organism evidence="1 2">
    <name type="scientific">Algoriphagus ornithinivorans</name>
    <dbReference type="NCBI Taxonomy" id="226506"/>
    <lineage>
        <taxon>Bacteria</taxon>
        <taxon>Pseudomonadati</taxon>
        <taxon>Bacteroidota</taxon>
        <taxon>Cytophagia</taxon>
        <taxon>Cytophagales</taxon>
        <taxon>Cyclobacteriaceae</taxon>
        <taxon>Algoriphagus</taxon>
    </lineage>
</organism>
<dbReference type="Gene3D" id="1.20.120.450">
    <property type="entry name" value="dinb family like domain"/>
    <property type="match status" value="1"/>
</dbReference>
<reference evidence="2" key="1">
    <citation type="submission" date="2016-10" db="EMBL/GenBank/DDBJ databases">
        <authorList>
            <person name="Varghese N."/>
            <person name="Submissions S."/>
        </authorList>
    </citation>
    <scope>NUCLEOTIDE SEQUENCE [LARGE SCALE GENOMIC DNA]</scope>
    <source>
        <strain evidence="2">DSM 15282</strain>
    </source>
</reference>
<name>A0A1I5GR74_9BACT</name>
<dbReference type="RefSeq" id="WP_091653809.1">
    <property type="nucleotide sequence ID" value="NZ_FOVW01000006.1"/>
</dbReference>
<evidence type="ECO:0008006" key="3">
    <source>
        <dbReference type="Google" id="ProtNLM"/>
    </source>
</evidence>
<sequence>MIKELIELFERDLKRLGKELEAFKKEENLWKTQGGISNTAGNLILHLNGNLRTFICKEIGGFDYTRDRDFEFAGKGVSREKMGAEIELVSKQLVASLEGLNEETLNQPYPEEKFGYPMTYNFFLMHLYGHFNYHLGQINYLRRILEG</sequence>
<dbReference type="InterPro" id="IPR034660">
    <property type="entry name" value="DinB/YfiT-like"/>
</dbReference>
<dbReference type="InterPro" id="IPR011466">
    <property type="entry name" value="DUF1572"/>
</dbReference>
<dbReference type="Pfam" id="PF07609">
    <property type="entry name" value="DUF1572"/>
    <property type="match status" value="1"/>
</dbReference>
<dbReference type="AlphaFoldDB" id="A0A1I5GR74"/>
<dbReference type="Proteomes" id="UP000199564">
    <property type="component" value="Unassembled WGS sequence"/>
</dbReference>
<dbReference type="SUPFAM" id="SSF109854">
    <property type="entry name" value="DinB/YfiT-like putative metalloenzymes"/>
    <property type="match status" value="1"/>
</dbReference>
<dbReference type="STRING" id="226506.SAMN04488519_10625"/>
<evidence type="ECO:0000313" key="2">
    <source>
        <dbReference type="Proteomes" id="UP000199564"/>
    </source>
</evidence>
<evidence type="ECO:0000313" key="1">
    <source>
        <dbReference type="EMBL" id="SFO38492.1"/>
    </source>
</evidence>
<dbReference type="EMBL" id="FOVW01000006">
    <property type="protein sequence ID" value="SFO38492.1"/>
    <property type="molecule type" value="Genomic_DNA"/>
</dbReference>
<accession>A0A1I5GR74</accession>
<proteinExistence type="predicted"/>
<gene>
    <name evidence="1" type="ORF">SAMN04488519_10625</name>
</gene>
<keyword evidence="2" id="KW-1185">Reference proteome</keyword>